<protein>
    <submittedName>
        <fullName evidence="2">Uncharacterized protein</fullName>
    </submittedName>
</protein>
<keyword evidence="3" id="KW-1185">Reference proteome</keyword>
<dbReference type="OrthoDB" id="2630275at2"/>
<dbReference type="RefSeq" id="WP_058297249.1">
    <property type="nucleotide sequence ID" value="NZ_FMAU01000001.1"/>
</dbReference>
<accession>A0A0V8HQ00</accession>
<reference evidence="3" key="1">
    <citation type="submission" date="2016-08" db="EMBL/GenBank/DDBJ databases">
        <authorList>
            <person name="Varghese N."/>
            <person name="Submissions Spin"/>
        </authorList>
    </citation>
    <scope>NUCLEOTIDE SEQUENCE [LARGE SCALE GENOMIC DNA]</scope>
    <source>
        <strain evidence="3">SGD-1123</strain>
    </source>
</reference>
<feature type="transmembrane region" description="Helical" evidence="1">
    <location>
        <begin position="94"/>
        <end position="111"/>
    </location>
</feature>
<keyword evidence="1" id="KW-0472">Membrane</keyword>
<name>A0A0V8HQ00_9BACI</name>
<dbReference type="EMBL" id="FMAU01000001">
    <property type="protein sequence ID" value="SCB76326.1"/>
    <property type="molecule type" value="Genomic_DNA"/>
</dbReference>
<feature type="transmembrane region" description="Helical" evidence="1">
    <location>
        <begin position="12"/>
        <end position="31"/>
    </location>
</feature>
<evidence type="ECO:0000313" key="3">
    <source>
        <dbReference type="Proteomes" id="UP000181997"/>
    </source>
</evidence>
<feature type="transmembrane region" description="Helical" evidence="1">
    <location>
        <begin position="117"/>
        <end position="137"/>
    </location>
</feature>
<organism evidence="2 3">
    <name type="scientific">[Bacillus] enclensis</name>
    <dbReference type="NCBI Taxonomy" id="1402860"/>
    <lineage>
        <taxon>Bacteria</taxon>
        <taxon>Bacillati</taxon>
        <taxon>Bacillota</taxon>
        <taxon>Bacilli</taxon>
        <taxon>Bacillales</taxon>
        <taxon>Bacillaceae</taxon>
        <taxon>Rossellomorea</taxon>
    </lineage>
</organism>
<keyword evidence="1" id="KW-1133">Transmembrane helix</keyword>
<feature type="transmembrane region" description="Helical" evidence="1">
    <location>
        <begin position="43"/>
        <end position="60"/>
    </location>
</feature>
<proteinExistence type="predicted"/>
<keyword evidence="1" id="KW-0812">Transmembrane</keyword>
<dbReference type="Proteomes" id="UP000181997">
    <property type="component" value="Unassembled WGS sequence"/>
</dbReference>
<gene>
    <name evidence="2" type="ORF">GA0061094_0346</name>
</gene>
<evidence type="ECO:0000256" key="1">
    <source>
        <dbReference type="SAM" id="Phobius"/>
    </source>
</evidence>
<sequence>MSVEKMVNETKITIGVLMFVSLALLVTWFIFDITEVSFMNNKALLAFSLIPLSAALASFLKLMKIKKNPKVILSETDERLVAEKNEADAKALKLLQGVLFLSYLGYTFIIPEDTFNSIGWWITLIVLLLSLFAPLIFRHITKET</sequence>
<evidence type="ECO:0000313" key="2">
    <source>
        <dbReference type="EMBL" id="SCB76326.1"/>
    </source>
</evidence>
<dbReference type="AlphaFoldDB" id="A0A0V8HQ00"/>